<accession>A0A644ZIY7</accession>
<dbReference type="Gene3D" id="3.30.420.10">
    <property type="entry name" value="Ribonuclease H-like superfamily/Ribonuclease H"/>
    <property type="match status" value="1"/>
</dbReference>
<organism evidence="2">
    <name type="scientific">bioreactor metagenome</name>
    <dbReference type="NCBI Taxonomy" id="1076179"/>
    <lineage>
        <taxon>unclassified sequences</taxon>
        <taxon>metagenomes</taxon>
        <taxon>ecological metagenomes</taxon>
    </lineage>
</organism>
<dbReference type="InterPro" id="IPR036397">
    <property type="entry name" value="RNaseH_sf"/>
</dbReference>
<dbReference type="GO" id="GO:0003676">
    <property type="term" value="F:nucleic acid binding"/>
    <property type="evidence" value="ECO:0007669"/>
    <property type="project" value="InterPro"/>
</dbReference>
<dbReference type="PROSITE" id="PS50994">
    <property type="entry name" value="INTEGRASE"/>
    <property type="match status" value="1"/>
</dbReference>
<dbReference type="GO" id="GO:0015074">
    <property type="term" value="P:DNA integration"/>
    <property type="evidence" value="ECO:0007669"/>
    <property type="project" value="InterPro"/>
</dbReference>
<name>A0A644ZIY7_9ZZZZ</name>
<proteinExistence type="predicted"/>
<comment type="caution">
    <text evidence="2">The sequence shown here is derived from an EMBL/GenBank/DDBJ whole genome shotgun (WGS) entry which is preliminary data.</text>
</comment>
<evidence type="ECO:0000313" key="2">
    <source>
        <dbReference type="EMBL" id="MPM40845.1"/>
    </source>
</evidence>
<dbReference type="InterPro" id="IPR012337">
    <property type="entry name" value="RNaseH-like_sf"/>
</dbReference>
<protein>
    <recommendedName>
        <fullName evidence="1">Integrase catalytic domain-containing protein</fullName>
    </recommendedName>
</protein>
<reference evidence="2" key="1">
    <citation type="submission" date="2019-08" db="EMBL/GenBank/DDBJ databases">
        <authorList>
            <person name="Kucharzyk K."/>
            <person name="Murdoch R.W."/>
            <person name="Higgins S."/>
            <person name="Loffler F."/>
        </authorList>
    </citation>
    <scope>NUCLEOTIDE SEQUENCE</scope>
</reference>
<dbReference type="PANTHER" id="PTHR35004">
    <property type="entry name" value="TRANSPOSASE RV3428C-RELATED"/>
    <property type="match status" value="1"/>
</dbReference>
<dbReference type="PANTHER" id="PTHR35004:SF6">
    <property type="entry name" value="TRANSPOSASE"/>
    <property type="match status" value="1"/>
</dbReference>
<gene>
    <name evidence="2" type="ORF">SDC9_87493</name>
</gene>
<feature type="domain" description="Integrase catalytic" evidence="1">
    <location>
        <begin position="23"/>
        <end position="198"/>
    </location>
</feature>
<dbReference type="EMBL" id="VSSQ01009147">
    <property type="protein sequence ID" value="MPM40845.1"/>
    <property type="molecule type" value="Genomic_DNA"/>
</dbReference>
<dbReference type="AlphaFoldDB" id="A0A644ZIY7"/>
<dbReference type="Pfam" id="PF00665">
    <property type="entry name" value="rve"/>
    <property type="match status" value="1"/>
</dbReference>
<dbReference type="InterPro" id="IPR001584">
    <property type="entry name" value="Integrase_cat-core"/>
</dbReference>
<sequence>MHLRKQLNIPKITASERQYSPVPDLAPGVQAQVDFGEKKLRTSNGEWVKVYFFIMLLCYSRQKFVLFRDSPFTSDSAAMAHEQAFAYFKGIPQEIVYDQDSVFLHRENLGDYVMTETFNSYQSSRPFRVVFCRAADPQSKGKVENTVRYVKNNFLFHRTFVDVNHLNTEVLNWLERTGNAMVHNTTRRIPRELWTREQPYLMTWYPLFPQTREEGHRVLKTNTVKYRGNSYSVPFGTYRNDETRVHLKEDGSLLIISDQGGQTIARHQVPAGVGNNVINSNHRRDTSIKLDQLRSRVKDFFMHSSAILCFVDRIDQRYPRYVRDQLCTLLALAESYGAAASEKALDFCVRNELFSANDFKSLLESTNKVKKTPEKATFKPLGGTQTQLLANMEPDKSRISEYELIFNQNISSHEPVHTTN</sequence>
<dbReference type="SUPFAM" id="SSF53098">
    <property type="entry name" value="Ribonuclease H-like"/>
    <property type="match status" value="1"/>
</dbReference>
<evidence type="ECO:0000259" key="1">
    <source>
        <dbReference type="PROSITE" id="PS50994"/>
    </source>
</evidence>